<feature type="domain" description="DUF1549" evidence="2">
    <location>
        <begin position="321"/>
        <end position="504"/>
    </location>
</feature>
<dbReference type="PANTHER" id="PTHR35889">
    <property type="entry name" value="CYCLOINULO-OLIGOSACCHARIDE FRUCTANOTRANSFERASE-RELATED"/>
    <property type="match status" value="1"/>
</dbReference>
<dbReference type="AlphaFoldDB" id="A0A5C5VEZ3"/>
<keyword evidence="1" id="KW-0732">Signal</keyword>
<evidence type="ECO:0000259" key="2">
    <source>
        <dbReference type="Pfam" id="PF07583"/>
    </source>
</evidence>
<proteinExistence type="predicted"/>
<dbReference type="SUPFAM" id="SSF49373">
    <property type="entry name" value="Invasin/intimin cell-adhesion fragments"/>
    <property type="match status" value="1"/>
</dbReference>
<dbReference type="Pfam" id="PF07587">
    <property type="entry name" value="PSD1"/>
    <property type="match status" value="1"/>
</dbReference>
<feature type="signal peptide" evidence="1">
    <location>
        <begin position="1"/>
        <end position="22"/>
    </location>
</feature>
<dbReference type="Pfam" id="PF07583">
    <property type="entry name" value="PSCyt2"/>
    <property type="match status" value="1"/>
</dbReference>
<evidence type="ECO:0000256" key="1">
    <source>
        <dbReference type="SAM" id="SignalP"/>
    </source>
</evidence>
<dbReference type="InterPro" id="IPR022655">
    <property type="entry name" value="DUF1553"/>
</dbReference>
<accession>A0A5C5VEZ3</accession>
<dbReference type="InterPro" id="IPR011444">
    <property type="entry name" value="DUF1549"/>
</dbReference>
<gene>
    <name evidence="4" type="ORF">KOR34_13560</name>
</gene>
<dbReference type="OrthoDB" id="289126at2"/>
<feature type="domain" description="DUF1553" evidence="3">
    <location>
        <begin position="551"/>
        <end position="774"/>
    </location>
</feature>
<dbReference type="EMBL" id="SIHJ01000001">
    <property type="protein sequence ID" value="TWT36450.1"/>
    <property type="molecule type" value="Genomic_DNA"/>
</dbReference>
<dbReference type="InterPro" id="IPR008964">
    <property type="entry name" value="Invasin/intimin_cell_adhesion"/>
</dbReference>
<evidence type="ECO:0000313" key="5">
    <source>
        <dbReference type="Proteomes" id="UP000316714"/>
    </source>
</evidence>
<evidence type="ECO:0008006" key="6">
    <source>
        <dbReference type="Google" id="ProtNLM"/>
    </source>
</evidence>
<dbReference type="Proteomes" id="UP000316714">
    <property type="component" value="Unassembled WGS sequence"/>
</dbReference>
<feature type="chain" id="PRO_5022824063" description="Bacterial Ig-like domain (Group 2)" evidence="1">
    <location>
        <begin position="23"/>
        <end position="804"/>
    </location>
</feature>
<comment type="caution">
    <text evidence="4">The sequence shown here is derived from an EMBL/GenBank/DDBJ whole genome shotgun (WGS) entry which is preliminary data.</text>
</comment>
<organism evidence="4 5">
    <name type="scientific">Posidoniimonas corsicana</name>
    <dbReference type="NCBI Taxonomy" id="1938618"/>
    <lineage>
        <taxon>Bacteria</taxon>
        <taxon>Pseudomonadati</taxon>
        <taxon>Planctomycetota</taxon>
        <taxon>Planctomycetia</taxon>
        <taxon>Pirellulales</taxon>
        <taxon>Lacipirellulaceae</taxon>
        <taxon>Posidoniimonas</taxon>
    </lineage>
</organism>
<dbReference type="RefSeq" id="WP_146563364.1">
    <property type="nucleotide sequence ID" value="NZ_SIHJ01000001.1"/>
</dbReference>
<dbReference type="Gene3D" id="2.60.40.1080">
    <property type="match status" value="2"/>
</dbReference>
<dbReference type="PANTHER" id="PTHR35889:SF3">
    <property type="entry name" value="F-BOX DOMAIN-CONTAINING PROTEIN"/>
    <property type="match status" value="1"/>
</dbReference>
<keyword evidence="5" id="KW-1185">Reference proteome</keyword>
<protein>
    <recommendedName>
        <fullName evidence="6">Bacterial Ig-like domain (Group 2)</fullName>
    </recommendedName>
</protein>
<evidence type="ECO:0000259" key="3">
    <source>
        <dbReference type="Pfam" id="PF07587"/>
    </source>
</evidence>
<sequence length="804" mass="87914" precursor="true">MQRTTCCLAAAVCLLAHTHLKADELRFYPSEIRLSGARDAQSVVVHQVLPSGATRDVTEEVDFAVDPPAGIATLKGAVLSPAGGGTATVTATLDGQSVSALVRVERPVDDPPIGLRREVMPVLMKAGCNAGKCHGAARGQNGFHLSLFGYDAAGDHHAITKELPGRRVNLSRPDDSLLLTKALAEAAHAGGQRFEQGSASHQVLRRWISEGAETDAPDAATPVGIELFPPEAVLVGDGQPQRLTVLATYSDGGTRDVTPWAVYLSNNDNSAAVDQGGVIRSKNPGEAFVMARFATFTEGVPVIVLPAGSAESPELPAPWTEVDAVVHDKLRKLQISPSGVCTDEEFLRRVCIDLTGVTPSVELREEFLASTSPDRRAELIDRLIESDGFTDVWTMRLGELLRIRTSNQVSYKALLGFHNWVREQVADNRPLDQLLADVLGSSGGTFDTPPTNYFQIEANTLQLAENVAQTYLGMRIQCAQCHNHPFDRWTMDDYYGFVSFFAQVGFKQSRDPREFIIYDSGQGEVRHFIEGRDVTPKYLGGPAPDLSAADRRQSLADWIVSDDNPAFARNLANIVWAHHFGRGVVDPVDDVRISNPPSNAALLELLKDKLIETNYDLRALVRLICNSRTYQLSTLANDSNREDVANFAKADVRRMRAESLLDSVSQVTDTVDDFPRLPVGARAIQIADGSISNYFLTTFGRAPRETVCACEVDVKPNLSQTLHLINGQATNDKVTSGGVVSKLLEQGATPREVIENLYLRCYSRPPTDVELGRLLPGIDADEPRERLEDVFWALLNSKEFVFNH</sequence>
<name>A0A5C5VEZ3_9BACT</name>
<evidence type="ECO:0000313" key="4">
    <source>
        <dbReference type="EMBL" id="TWT36450.1"/>
    </source>
</evidence>
<reference evidence="4 5" key="1">
    <citation type="submission" date="2019-02" db="EMBL/GenBank/DDBJ databases">
        <title>Deep-cultivation of Planctomycetes and their phenomic and genomic characterization uncovers novel biology.</title>
        <authorList>
            <person name="Wiegand S."/>
            <person name="Jogler M."/>
            <person name="Boedeker C."/>
            <person name="Pinto D."/>
            <person name="Vollmers J."/>
            <person name="Rivas-Marin E."/>
            <person name="Kohn T."/>
            <person name="Peeters S.H."/>
            <person name="Heuer A."/>
            <person name="Rast P."/>
            <person name="Oberbeckmann S."/>
            <person name="Bunk B."/>
            <person name="Jeske O."/>
            <person name="Meyerdierks A."/>
            <person name="Storesund J.E."/>
            <person name="Kallscheuer N."/>
            <person name="Luecker S."/>
            <person name="Lage O.M."/>
            <person name="Pohl T."/>
            <person name="Merkel B.J."/>
            <person name="Hornburger P."/>
            <person name="Mueller R.-W."/>
            <person name="Bruemmer F."/>
            <person name="Labrenz M."/>
            <person name="Spormann A.M."/>
            <person name="Op Den Camp H."/>
            <person name="Overmann J."/>
            <person name="Amann R."/>
            <person name="Jetten M.S.M."/>
            <person name="Mascher T."/>
            <person name="Medema M.H."/>
            <person name="Devos D.P."/>
            <person name="Kaster A.-K."/>
            <person name="Ovreas L."/>
            <person name="Rohde M."/>
            <person name="Galperin M.Y."/>
            <person name="Jogler C."/>
        </authorList>
    </citation>
    <scope>NUCLEOTIDE SEQUENCE [LARGE SCALE GENOMIC DNA]</scope>
    <source>
        <strain evidence="4 5">KOR34</strain>
    </source>
</reference>